<sequence length="478" mass="51587">MEQRLVRNIGSEDGGEKMGDGVMSEGSSRDRMSVAIEERTGKRRKRSAAKMLNLGYHGHRVGVVVTEEVGGDDGFGNEERERVCVQRQWGCWWATSVVVATITKQQRQRPRVRRRSRGKREKGSVSVGSEEVVSKSQDQVDQLSKHDNGDEDDETVKAGKEEMSRKDDGASKEQGMVVSDAEEKGRSNQWGTESAVKETGCDVEHSNDGGVCMEVGLQQVGSSRKEVANEIQKDTRQNCSTGFIKSVSGSENFRPNIFLEVVLNKAQLGGFADGPIIEASNLSECADQSQPSPLGNTSTKLCTSLEGNSGGVGLDKNLALAQDIVPASASIQPTFTLRNTGSHRGELKQRKKLVRRPGGTVTNLRKGSGGRREWKGGAAAMGSWSRGAVFRAKVGSATRSVSTGRSSSKEMPGLSVTLGLNGQLSNGDKEVLDEAVATIRIGKALGICFGGKDEEVIKKLKDMEVLDKERALPKDMQS</sequence>
<keyword evidence="2" id="KW-1185">Reference proteome</keyword>
<protein>
    <submittedName>
        <fullName evidence="1">Uncharacterized protein</fullName>
    </submittedName>
</protein>
<gene>
    <name evidence="1" type="ORF">LOK49_LG07G03369</name>
</gene>
<evidence type="ECO:0000313" key="2">
    <source>
        <dbReference type="Proteomes" id="UP001060215"/>
    </source>
</evidence>
<name>A0ACC0GZM0_9ERIC</name>
<proteinExistence type="predicted"/>
<comment type="caution">
    <text evidence="1">The sequence shown here is derived from an EMBL/GenBank/DDBJ whole genome shotgun (WGS) entry which is preliminary data.</text>
</comment>
<dbReference type="EMBL" id="CM045764">
    <property type="protein sequence ID" value="KAI8006677.1"/>
    <property type="molecule type" value="Genomic_DNA"/>
</dbReference>
<evidence type="ECO:0000313" key="1">
    <source>
        <dbReference type="EMBL" id="KAI8006677.1"/>
    </source>
</evidence>
<reference evidence="1 2" key="1">
    <citation type="journal article" date="2022" name="Plant J.">
        <title>Chromosome-level genome of Camellia lanceoleosa provides a valuable resource for understanding genome evolution and self-incompatibility.</title>
        <authorList>
            <person name="Gong W."/>
            <person name="Xiao S."/>
            <person name="Wang L."/>
            <person name="Liao Z."/>
            <person name="Chang Y."/>
            <person name="Mo W."/>
            <person name="Hu G."/>
            <person name="Li W."/>
            <person name="Zhao G."/>
            <person name="Zhu H."/>
            <person name="Hu X."/>
            <person name="Ji K."/>
            <person name="Xiang X."/>
            <person name="Song Q."/>
            <person name="Yuan D."/>
            <person name="Jin S."/>
            <person name="Zhang L."/>
        </authorList>
    </citation>
    <scope>NUCLEOTIDE SEQUENCE [LARGE SCALE GENOMIC DNA]</scope>
    <source>
        <strain evidence="1">SQ_2022a</strain>
    </source>
</reference>
<accession>A0ACC0GZM0</accession>
<organism evidence="1 2">
    <name type="scientific">Camellia lanceoleosa</name>
    <dbReference type="NCBI Taxonomy" id="1840588"/>
    <lineage>
        <taxon>Eukaryota</taxon>
        <taxon>Viridiplantae</taxon>
        <taxon>Streptophyta</taxon>
        <taxon>Embryophyta</taxon>
        <taxon>Tracheophyta</taxon>
        <taxon>Spermatophyta</taxon>
        <taxon>Magnoliopsida</taxon>
        <taxon>eudicotyledons</taxon>
        <taxon>Gunneridae</taxon>
        <taxon>Pentapetalae</taxon>
        <taxon>asterids</taxon>
        <taxon>Ericales</taxon>
        <taxon>Theaceae</taxon>
        <taxon>Camellia</taxon>
    </lineage>
</organism>
<dbReference type="Proteomes" id="UP001060215">
    <property type="component" value="Chromosome 7"/>
</dbReference>